<organism evidence="1 2">
    <name type="scientific">Amycolatopsis tolypomycina</name>
    <dbReference type="NCBI Taxonomy" id="208445"/>
    <lineage>
        <taxon>Bacteria</taxon>
        <taxon>Bacillati</taxon>
        <taxon>Actinomycetota</taxon>
        <taxon>Actinomycetes</taxon>
        <taxon>Pseudonocardiales</taxon>
        <taxon>Pseudonocardiaceae</taxon>
        <taxon>Amycolatopsis</taxon>
    </lineage>
</organism>
<dbReference type="Gene3D" id="1.25.40.10">
    <property type="entry name" value="Tetratricopeptide repeat domain"/>
    <property type="match status" value="1"/>
</dbReference>
<dbReference type="SUPFAM" id="SSF48452">
    <property type="entry name" value="TPR-like"/>
    <property type="match status" value="1"/>
</dbReference>
<evidence type="ECO:0008006" key="3">
    <source>
        <dbReference type="Google" id="ProtNLM"/>
    </source>
</evidence>
<dbReference type="STRING" id="208445.SAMN04489727_9079"/>
<name>A0A1H5D095_9PSEU</name>
<proteinExistence type="predicted"/>
<sequence>MSGAARSAALYGRRAAMTGSDGRDRSGVHVGLADVRRLEDTVARLRAQDYRCGGGACGDAVAEALPRALELLGGTMRGKVRPRLCTAVADLCNLAGWTSFDDDRPEAALEAFAQALSLAVEAGNHDLQANIRYRAGRLLLHYDAVDPALTEFARGREAAGRARSPLAQAILSANQAWAYAKKADVTAALGCLGRARTEFADAAGAEPSPWAAFFGATDLAAMIGTVHAELAQVVDVRHGREGIPALVDAIDGYGPEMARSRSLTVIWLATVHALGGDLDVAAEAGREAIELAGVLRSPRTRQRLRTLSAAARRHRHDARAREIIERIEMAGQSGQ</sequence>
<gene>
    <name evidence="1" type="ORF">SAMN04489727_9079</name>
</gene>
<evidence type="ECO:0000313" key="1">
    <source>
        <dbReference type="EMBL" id="SED72251.1"/>
    </source>
</evidence>
<reference evidence="2" key="1">
    <citation type="submission" date="2016-10" db="EMBL/GenBank/DDBJ databases">
        <authorList>
            <person name="Varghese N."/>
            <person name="Submissions S."/>
        </authorList>
    </citation>
    <scope>NUCLEOTIDE SEQUENCE [LARGE SCALE GENOMIC DNA]</scope>
    <source>
        <strain evidence="2">DSM 44544</strain>
    </source>
</reference>
<dbReference type="InterPro" id="IPR011990">
    <property type="entry name" value="TPR-like_helical_dom_sf"/>
</dbReference>
<keyword evidence="2" id="KW-1185">Reference proteome</keyword>
<evidence type="ECO:0000313" key="2">
    <source>
        <dbReference type="Proteomes" id="UP000199622"/>
    </source>
</evidence>
<protein>
    <recommendedName>
        <fullName evidence="3">Tetratricopeptide repeat-containing protein</fullName>
    </recommendedName>
</protein>
<dbReference type="AlphaFoldDB" id="A0A1H5D095"/>
<accession>A0A1H5D095</accession>
<dbReference type="Proteomes" id="UP000199622">
    <property type="component" value="Unassembled WGS sequence"/>
</dbReference>
<dbReference type="EMBL" id="FNSO01000004">
    <property type="protein sequence ID" value="SED72251.1"/>
    <property type="molecule type" value="Genomic_DNA"/>
</dbReference>